<feature type="transmembrane region" description="Helical" evidence="5">
    <location>
        <begin position="199"/>
        <end position="221"/>
    </location>
</feature>
<evidence type="ECO:0000313" key="7">
    <source>
        <dbReference type="Proteomes" id="UP001176961"/>
    </source>
</evidence>
<feature type="transmembrane region" description="Helical" evidence="5">
    <location>
        <begin position="233"/>
        <end position="255"/>
    </location>
</feature>
<evidence type="ECO:0000256" key="4">
    <source>
        <dbReference type="ARBA" id="ARBA00023136"/>
    </source>
</evidence>
<dbReference type="Proteomes" id="UP001176961">
    <property type="component" value="Unassembled WGS sequence"/>
</dbReference>
<reference evidence="6" key="1">
    <citation type="submission" date="2023-07" db="EMBL/GenBank/DDBJ databases">
        <authorList>
            <consortium name="CYATHOMIX"/>
        </authorList>
    </citation>
    <scope>NUCLEOTIDE SEQUENCE</scope>
    <source>
        <strain evidence="6">N/A</strain>
    </source>
</reference>
<evidence type="ECO:0000256" key="5">
    <source>
        <dbReference type="SAM" id="Phobius"/>
    </source>
</evidence>
<evidence type="ECO:0008006" key="8">
    <source>
        <dbReference type="Google" id="ProtNLM"/>
    </source>
</evidence>
<protein>
    <recommendedName>
        <fullName evidence="8">Serpentine receptor class gamma</fullName>
    </recommendedName>
</protein>
<comment type="subcellular location">
    <subcellularLocation>
        <location evidence="1">Membrane</location>
        <topology evidence="1">Multi-pass membrane protein</topology>
    </subcellularLocation>
</comment>
<feature type="transmembrane region" description="Helical" evidence="5">
    <location>
        <begin position="113"/>
        <end position="135"/>
    </location>
</feature>
<dbReference type="Pfam" id="PF10323">
    <property type="entry name" value="7TM_GPCR_Srv"/>
    <property type="match status" value="1"/>
</dbReference>
<dbReference type="EMBL" id="CATQJL010000223">
    <property type="protein sequence ID" value="CAJ0600493.1"/>
    <property type="molecule type" value="Genomic_DNA"/>
</dbReference>
<keyword evidence="2 5" id="KW-0812">Transmembrane</keyword>
<keyword evidence="4 5" id="KW-0472">Membrane</keyword>
<proteinExistence type="predicted"/>
<dbReference type="InterPro" id="IPR019426">
    <property type="entry name" value="7TM_GPCR_serpentine_rcpt_Srv"/>
</dbReference>
<comment type="caution">
    <text evidence="6">The sequence shown here is derived from an EMBL/GenBank/DDBJ whole genome shotgun (WGS) entry which is preliminary data.</text>
</comment>
<keyword evidence="3 5" id="KW-1133">Transmembrane helix</keyword>
<gene>
    <name evidence="6" type="ORF">CYNAS_LOCUS12476</name>
</gene>
<feature type="transmembrane region" description="Helical" evidence="5">
    <location>
        <begin position="155"/>
        <end position="178"/>
    </location>
</feature>
<dbReference type="Gene3D" id="1.20.1070.10">
    <property type="entry name" value="Rhodopsin 7-helix transmembrane proteins"/>
    <property type="match status" value="1"/>
</dbReference>
<evidence type="ECO:0000256" key="2">
    <source>
        <dbReference type="ARBA" id="ARBA00022692"/>
    </source>
</evidence>
<keyword evidence="7" id="KW-1185">Reference proteome</keyword>
<dbReference type="GO" id="GO:0016020">
    <property type="term" value="C:membrane"/>
    <property type="evidence" value="ECO:0007669"/>
    <property type="project" value="UniProtKB-SubCell"/>
</dbReference>
<organism evidence="6 7">
    <name type="scientific">Cylicocyclus nassatus</name>
    <name type="common">Nematode worm</name>
    <dbReference type="NCBI Taxonomy" id="53992"/>
    <lineage>
        <taxon>Eukaryota</taxon>
        <taxon>Metazoa</taxon>
        <taxon>Ecdysozoa</taxon>
        <taxon>Nematoda</taxon>
        <taxon>Chromadorea</taxon>
        <taxon>Rhabditida</taxon>
        <taxon>Rhabditina</taxon>
        <taxon>Rhabditomorpha</taxon>
        <taxon>Strongyloidea</taxon>
        <taxon>Strongylidae</taxon>
        <taxon>Cylicocyclus</taxon>
    </lineage>
</organism>
<dbReference type="PANTHER" id="PTHR31627">
    <property type="entry name" value="SERPENTINE RECEPTOR CLASS GAMMA-RELATED"/>
    <property type="match status" value="1"/>
</dbReference>
<sequence length="288" mass="33947">MTEMQEGDSPHSVIKSPNIFLMFDWQTLLLTIVAALTIPLYIRILYVLLRHRSKHRFYSHFYTITISQWSYMQTYLFEYARIIGVVLISIQRCSTVSYPHTRFNHHLIRLPPWVFFAVQYITPIFLCANMFFVPMRFNEQSTLNVVISKEVLKGHYLKSALIPLIAIIICSIAYGAILRTLRDHSIHTRRKDVRMSVQVIGLLIALIITCIHFCMQFYFNYQEMVDWVYFMRYFTPLWVGLLTFINPWMIIIMNAELRHLVLGRHAVPEASTIHPVIRSSMTGRKSQH</sequence>
<dbReference type="PANTHER" id="PTHR31627:SF42">
    <property type="entry name" value="G_PROTEIN_RECEP_F1_2 DOMAIN-CONTAINING PROTEIN-RELATED"/>
    <property type="match status" value="1"/>
</dbReference>
<feature type="transmembrane region" description="Helical" evidence="5">
    <location>
        <begin position="28"/>
        <end position="49"/>
    </location>
</feature>
<evidence type="ECO:0000256" key="1">
    <source>
        <dbReference type="ARBA" id="ARBA00004141"/>
    </source>
</evidence>
<name>A0AA36GY48_CYLNA</name>
<evidence type="ECO:0000256" key="3">
    <source>
        <dbReference type="ARBA" id="ARBA00022989"/>
    </source>
</evidence>
<accession>A0AA36GY48</accession>
<evidence type="ECO:0000313" key="6">
    <source>
        <dbReference type="EMBL" id="CAJ0600493.1"/>
    </source>
</evidence>
<dbReference type="SUPFAM" id="SSF81321">
    <property type="entry name" value="Family A G protein-coupled receptor-like"/>
    <property type="match status" value="1"/>
</dbReference>
<dbReference type="AlphaFoldDB" id="A0AA36GY48"/>
<dbReference type="InterPro" id="IPR051119">
    <property type="entry name" value="Nematode_SR-like"/>
</dbReference>